<name>A0ABW1NPU2_9ACTN</name>
<dbReference type="PANTHER" id="PTHR43681">
    <property type="entry name" value="TRANSMEMBRANE GTPASE FZO"/>
    <property type="match status" value="1"/>
</dbReference>
<dbReference type="Gene3D" id="3.40.50.300">
    <property type="entry name" value="P-loop containing nucleotide triphosphate hydrolases"/>
    <property type="match status" value="1"/>
</dbReference>
<sequence>MPEDNGHFLAGEVHAFLTDVAATMREQGRPASAVGVERAAAEMPRQAATVVVVGEKKRGKSSLINALVGRPDLLPKDVDVATSVHVAVRYGTTERAVVVDDEHPEGREVPFAEIGEYAALDPVTQRPRRDGVHHVEVYLPAPLLAGGLALIDTPGVGGLVAGHTAITLATLAQADALLFVVNGSGELTASELRFLDLATRRVDRVMFVLTQTDRHPGWEKTLRIDRDLVARHAGDYAGAPWFPVSSRRKSDADRAEEKGRRDTAARRYESSGFGALEAALRGSVADRAEVVRLANTVRMARHLLGGAIAEAERRAMALREDPGLLARVRRQRDLLAEHERRNAGWRQRLDRRMEAEAGELRRRMDRRLEELRQSLDRRIAQGDRNLHAGFPAEASAGARGLLMEFEGDLRARLAVVAAGIAEEFDAEGAEAAAVELALPVDIPAAPGGARAPRGLISDVDRASRYVDIGVVVGTAVAALLSPWLAPVVGVTIVAVLSRWRRRAEEEATREADLRDQLERLLGSMRHDLSAAVGDAMATTGDALGAHVDRSLSRARRELASVLEDAEAALGMERDTLRVRRAAADARLERLLTLRERGDDILGRLDE</sequence>
<gene>
    <name evidence="4" type="ORF">ACFP1K_27100</name>
</gene>
<feature type="domain" description="Dynamin N-terminal" evidence="3">
    <location>
        <begin position="50"/>
        <end position="211"/>
    </location>
</feature>
<evidence type="ECO:0000259" key="3">
    <source>
        <dbReference type="Pfam" id="PF00350"/>
    </source>
</evidence>
<feature type="coiled-coil region" evidence="1">
    <location>
        <begin position="328"/>
        <end position="381"/>
    </location>
</feature>
<accession>A0ABW1NPU2</accession>
<dbReference type="Pfam" id="PF00350">
    <property type="entry name" value="Dynamin_N"/>
    <property type="match status" value="1"/>
</dbReference>
<dbReference type="Proteomes" id="UP001596137">
    <property type="component" value="Unassembled WGS sequence"/>
</dbReference>
<dbReference type="RefSeq" id="WP_380758367.1">
    <property type="nucleotide sequence ID" value="NZ_JBHSRF010000050.1"/>
</dbReference>
<evidence type="ECO:0000313" key="4">
    <source>
        <dbReference type="EMBL" id="MFC6084858.1"/>
    </source>
</evidence>
<evidence type="ECO:0000256" key="1">
    <source>
        <dbReference type="SAM" id="Coils"/>
    </source>
</evidence>
<evidence type="ECO:0000313" key="5">
    <source>
        <dbReference type="Proteomes" id="UP001596137"/>
    </source>
</evidence>
<dbReference type="EMBL" id="JBHSRF010000050">
    <property type="protein sequence ID" value="MFC6084858.1"/>
    <property type="molecule type" value="Genomic_DNA"/>
</dbReference>
<keyword evidence="5" id="KW-1185">Reference proteome</keyword>
<dbReference type="InterPro" id="IPR045063">
    <property type="entry name" value="Dynamin_N"/>
</dbReference>
<feature type="region of interest" description="Disordered" evidence="2">
    <location>
        <begin position="245"/>
        <end position="266"/>
    </location>
</feature>
<proteinExistence type="predicted"/>
<organism evidence="4 5">
    <name type="scientific">Sphaerisporangium aureirubrum</name>
    <dbReference type="NCBI Taxonomy" id="1544736"/>
    <lineage>
        <taxon>Bacteria</taxon>
        <taxon>Bacillati</taxon>
        <taxon>Actinomycetota</taxon>
        <taxon>Actinomycetes</taxon>
        <taxon>Streptosporangiales</taxon>
        <taxon>Streptosporangiaceae</taxon>
        <taxon>Sphaerisporangium</taxon>
    </lineage>
</organism>
<feature type="compositionally biased region" description="Basic and acidic residues" evidence="2">
    <location>
        <begin position="248"/>
        <end position="266"/>
    </location>
</feature>
<evidence type="ECO:0000256" key="2">
    <source>
        <dbReference type="SAM" id="MobiDB-lite"/>
    </source>
</evidence>
<dbReference type="InterPro" id="IPR051943">
    <property type="entry name" value="TRAFAC_Dynamin-like_GTPase"/>
</dbReference>
<reference evidence="5" key="1">
    <citation type="journal article" date="2019" name="Int. J. Syst. Evol. Microbiol.">
        <title>The Global Catalogue of Microorganisms (GCM) 10K type strain sequencing project: providing services to taxonomists for standard genome sequencing and annotation.</title>
        <authorList>
            <consortium name="The Broad Institute Genomics Platform"/>
            <consortium name="The Broad Institute Genome Sequencing Center for Infectious Disease"/>
            <person name="Wu L."/>
            <person name="Ma J."/>
        </authorList>
    </citation>
    <scope>NUCLEOTIDE SEQUENCE [LARGE SCALE GENOMIC DNA]</scope>
    <source>
        <strain evidence="5">JCM 30346</strain>
    </source>
</reference>
<keyword evidence="1" id="KW-0175">Coiled coil</keyword>
<dbReference type="InterPro" id="IPR027417">
    <property type="entry name" value="P-loop_NTPase"/>
</dbReference>
<dbReference type="SUPFAM" id="SSF52540">
    <property type="entry name" value="P-loop containing nucleoside triphosphate hydrolases"/>
    <property type="match status" value="1"/>
</dbReference>
<comment type="caution">
    <text evidence="4">The sequence shown here is derived from an EMBL/GenBank/DDBJ whole genome shotgun (WGS) entry which is preliminary data.</text>
</comment>
<protein>
    <submittedName>
        <fullName evidence="4">Dynamin family protein</fullName>
    </submittedName>
</protein>
<dbReference type="PANTHER" id="PTHR43681:SF1">
    <property type="entry name" value="SARCALUMENIN"/>
    <property type="match status" value="1"/>
</dbReference>